<organism evidence="1">
    <name type="scientific">mine drainage metagenome</name>
    <dbReference type="NCBI Taxonomy" id="410659"/>
    <lineage>
        <taxon>unclassified sequences</taxon>
        <taxon>metagenomes</taxon>
        <taxon>ecological metagenomes</taxon>
    </lineage>
</organism>
<dbReference type="AlphaFoldDB" id="E6Q142"/>
<comment type="caution">
    <text evidence="1">The sequence shown here is derived from an EMBL/GenBank/DDBJ whole genome shotgun (WGS) entry which is preliminary data.</text>
</comment>
<reference evidence="1" key="1">
    <citation type="submission" date="2009-10" db="EMBL/GenBank/DDBJ databases">
        <title>Diversity of trophic interactions inside an arsenic-rich microbial ecosystem.</title>
        <authorList>
            <person name="Bertin P.N."/>
            <person name="Heinrich-Salmeron A."/>
            <person name="Pelletier E."/>
            <person name="Goulhen-Chollet F."/>
            <person name="Arsene-Ploetze F."/>
            <person name="Gallien S."/>
            <person name="Calteau A."/>
            <person name="Vallenet D."/>
            <person name="Casiot C."/>
            <person name="Chane-Woon-Ming B."/>
            <person name="Giloteaux L."/>
            <person name="Barakat M."/>
            <person name="Bonnefoy V."/>
            <person name="Bruneel O."/>
            <person name="Chandler M."/>
            <person name="Cleiss J."/>
            <person name="Duran R."/>
            <person name="Elbaz-Poulichet F."/>
            <person name="Fonknechten N."/>
            <person name="Lauga B."/>
            <person name="Mornico D."/>
            <person name="Ortet P."/>
            <person name="Schaeffer C."/>
            <person name="Siguier P."/>
            <person name="Alexander Thil Smith A."/>
            <person name="Van Dorsselaer A."/>
            <person name="Weissenbach J."/>
            <person name="Medigue C."/>
            <person name="Le Paslier D."/>
        </authorList>
    </citation>
    <scope>NUCLEOTIDE SEQUENCE</scope>
</reference>
<protein>
    <submittedName>
        <fullName evidence="1">Uncharacterized protein</fullName>
    </submittedName>
</protein>
<accession>E6Q142</accession>
<dbReference type="EMBL" id="CABO01000007">
    <property type="protein sequence ID" value="CBI00902.1"/>
    <property type="molecule type" value="Genomic_DNA"/>
</dbReference>
<name>E6Q142_9ZZZZ</name>
<gene>
    <name evidence="1" type="ORF">CARN4_0250</name>
</gene>
<proteinExistence type="predicted"/>
<evidence type="ECO:0000313" key="1">
    <source>
        <dbReference type="EMBL" id="CBI00902.1"/>
    </source>
</evidence>
<sequence length="140" mass="15367">MNSGSIPFGERANGAALDIDVLAYRYPDVAEPDGLDLLEIAARLYAPPVESVFRLAVRVRELESLRSYLADISGGNGPRDLVKLADGLFELTFAPSRRGPVLLGVMLRDVERAHVRVEYMVTLEPHHIGRAISALDSVLR</sequence>